<dbReference type="GO" id="GO:0043115">
    <property type="term" value="F:precorrin-2 dehydrogenase activity"/>
    <property type="evidence" value="ECO:0007669"/>
    <property type="project" value="UniProtKB-EC"/>
</dbReference>
<dbReference type="SUPFAM" id="SSF75615">
    <property type="entry name" value="Siroheme synthase middle domains-like"/>
    <property type="match status" value="1"/>
</dbReference>
<feature type="domain" description="Siroheme synthase central" evidence="7">
    <location>
        <begin position="124"/>
        <end position="150"/>
    </location>
</feature>
<comment type="caution">
    <text evidence="8">The sequence shown here is derived from an EMBL/GenBank/DDBJ whole genome shotgun (WGS) entry which is preliminary data.</text>
</comment>
<evidence type="ECO:0000256" key="5">
    <source>
        <dbReference type="ARBA" id="ARBA00023244"/>
    </source>
</evidence>
<dbReference type="InterPro" id="IPR028161">
    <property type="entry name" value="Met8-like"/>
</dbReference>
<keyword evidence="4" id="KW-0520">NAD</keyword>
<dbReference type="GO" id="GO:0032259">
    <property type="term" value="P:methylation"/>
    <property type="evidence" value="ECO:0007669"/>
    <property type="project" value="UniProtKB-KW"/>
</dbReference>
<dbReference type="Gene3D" id="3.30.160.110">
    <property type="entry name" value="Siroheme synthase, domain 2"/>
    <property type="match status" value="1"/>
</dbReference>
<dbReference type="EC" id="1.3.1.76" evidence="2"/>
<keyword evidence="3" id="KW-0560">Oxidoreductase</keyword>
<dbReference type="InterPro" id="IPR028281">
    <property type="entry name" value="Sirohaem_synthase_central"/>
</dbReference>
<dbReference type="EMBL" id="LYOS01000002">
    <property type="protein sequence ID" value="OFV68224.1"/>
    <property type="molecule type" value="Genomic_DNA"/>
</dbReference>
<dbReference type="Pfam" id="PF13241">
    <property type="entry name" value="NAD_binding_7"/>
    <property type="match status" value="1"/>
</dbReference>
<evidence type="ECO:0000313" key="9">
    <source>
        <dbReference type="Proteomes" id="UP000186940"/>
    </source>
</evidence>
<evidence type="ECO:0000259" key="7">
    <source>
        <dbReference type="Pfam" id="PF14824"/>
    </source>
</evidence>
<keyword evidence="5" id="KW-0627">Porphyrin biosynthesis</keyword>
<name>A0A1F2PB08_9EURY</name>
<dbReference type="STRING" id="1838285.SCAL_000864"/>
<comment type="pathway">
    <text evidence="1">Porphyrin-containing compound metabolism; siroheme biosynthesis; sirohydrochlorin from precorrin-2: step 1/1.</text>
</comment>
<dbReference type="GO" id="GO:0008168">
    <property type="term" value="F:methyltransferase activity"/>
    <property type="evidence" value="ECO:0007669"/>
    <property type="project" value="UniProtKB-KW"/>
</dbReference>
<evidence type="ECO:0000313" key="8">
    <source>
        <dbReference type="EMBL" id="OFV68224.1"/>
    </source>
</evidence>
<dbReference type="PANTHER" id="PTHR35330:SF1">
    <property type="entry name" value="SIROHEME BIOSYNTHESIS PROTEIN MET8"/>
    <property type="match status" value="1"/>
</dbReference>
<dbReference type="Proteomes" id="UP000186940">
    <property type="component" value="Unassembled WGS sequence"/>
</dbReference>
<dbReference type="GO" id="GO:0019354">
    <property type="term" value="P:siroheme biosynthetic process"/>
    <property type="evidence" value="ECO:0007669"/>
    <property type="project" value="UniProtKB-UniPathway"/>
</dbReference>
<proteinExistence type="predicted"/>
<keyword evidence="9" id="KW-1185">Reference proteome</keyword>
<dbReference type="NCBIfam" id="TIGR01470">
    <property type="entry name" value="cysG_Nterm"/>
    <property type="match status" value="1"/>
</dbReference>
<dbReference type="AlphaFoldDB" id="A0A1F2PB08"/>
<evidence type="ECO:0000256" key="6">
    <source>
        <dbReference type="ARBA" id="ARBA00047561"/>
    </source>
</evidence>
<comment type="catalytic activity">
    <reaction evidence="6">
        <text>precorrin-2 + NAD(+) = sirohydrochlorin + NADH + 2 H(+)</text>
        <dbReference type="Rhea" id="RHEA:15613"/>
        <dbReference type="ChEBI" id="CHEBI:15378"/>
        <dbReference type="ChEBI" id="CHEBI:57540"/>
        <dbReference type="ChEBI" id="CHEBI:57945"/>
        <dbReference type="ChEBI" id="CHEBI:58351"/>
        <dbReference type="ChEBI" id="CHEBI:58827"/>
        <dbReference type="EC" id="1.3.1.76"/>
    </reaction>
</comment>
<dbReference type="Pfam" id="PF14824">
    <property type="entry name" value="Sirohm_synth_M"/>
    <property type="match status" value="1"/>
</dbReference>
<dbReference type="InterPro" id="IPR036291">
    <property type="entry name" value="NAD(P)-bd_dom_sf"/>
</dbReference>
<dbReference type="Gene3D" id="3.40.50.720">
    <property type="entry name" value="NAD(P)-binding Rossmann-like Domain"/>
    <property type="match status" value="1"/>
</dbReference>
<dbReference type="UniPathway" id="UPA00262">
    <property type="reaction ID" value="UER00222"/>
</dbReference>
<dbReference type="PANTHER" id="PTHR35330">
    <property type="entry name" value="SIROHEME BIOSYNTHESIS PROTEIN MET8"/>
    <property type="match status" value="1"/>
</dbReference>
<evidence type="ECO:0000256" key="3">
    <source>
        <dbReference type="ARBA" id="ARBA00023002"/>
    </source>
</evidence>
<organism evidence="8 9">
    <name type="scientific">Candidatus Syntropharchaeum caldarium</name>
    <dbReference type="NCBI Taxonomy" id="1838285"/>
    <lineage>
        <taxon>Archaea</taxon>
        <taxon>Methanobacteriati</taxon>
        <taxon>Methanobacteriota</taxon>
        <taxon>Stenosarchaea group</taxon>
        <taxon>Methanomicrobia</taxon>
        <taxon>Methanosarcinales</taxon>
        <taxon>ANME-2 cluster</taxon>
        <taxon>Candidatus Syntropharchaeum</taxon>
    </lineage>
</organism>
<evidence type="ECO:0000256" key="1">
    <source>
        <dbReference type="ARBA" id="ARBA00005010"/>
    </source>
</evidence>
<gene>
    <name evidence="8" type="ORF">SCAL_000864</name>
</gene>
<dbReference type="SUPFAM" id="SSF51735">
    <property type="entry name" value="NAD(P)-binding Rossmann-fold domains"/>
    <property type="match status" value="1"/>
</dbReference>
<reference evidence="8" key="1">
    <citation type="submission" date="2016-05" db="EMBL/GenBank/DDBJ databases">
        <title>Microbial consortia oxidize butane by reversing methanogenesis.</title>
        <authorList>
            <person name="Laso-Perez R."/>
            <person name="Richter M."/>
            <person name="Wegener G."/>
            <person name="Musat F."/>
        </authorList>
    </citation>
    <scope>NUCLEOTIDE SEQUENCE [LARGE SCALE GENOMIC DNA]</scope>
    <source>
        <strain evidence="8">BOX2</strain>
    </source>
</reference>
<accession>A0A1F2PB08</accession>
<dbReference type="GO" id="GO:0004325">
    <property type="term" value="F:ferrochelatase activity"/>
    <property type="evidence" value="ECO:0007669"/>
    <property type="project" value="InterPro"/>
</dbReference>
<dbReference type="InterPro" id="IPR006367">
    <property type="entry name" value="Sirohaem_synthase_N"/>
</dbReference>
<protein>
    <recommendedName>
        <fullName evidence="2">precorrin-2 dehydrogenase</fullName>
        <ecNumber evidence="2">1.3.1.76</ecNumber>
    </recommendedName>
</protein>
<sequence length="213" mass="24294">MVLMIPLLLDISNRKVVIFGGGRVGERKARLFAEYSDVEVISRDFTPNLRSMGEKGKIRLREITLPDESSEIEALIKDAFIVIPATDDDEINSRIIEVAKRSEVLVNSTGEVTADIIVPSVIRRGDITIAIATGGRSPAMSKFLRKRIEREITESDSRMSKLQQRLRAILKTRVENQRERERILWEVLEDQQIWSLLPENEDQALELALKKIE</sequence>
<evidence type="ECO:0000256" key="2">
    <source>
        <dbReference type="ARBA" id="ARBA00012400"/>
    </source>
</evidence>
<evidence type="ECO:0000256" key="4">
    <source>
        <dbReference type="ARBA" id="ARBA00023027"/>
    </source>
</evidence>